<dbReference type="InterPro" id="IPR027417">
    <property type="entry name" value="P-loop_NTPase"/>
</dbReference>
<protein>
    <submittedName>
        <fullName evidence="9">Chromosome segregation protein SMC</fullName>
    </submittedName>
</protein>
<keyword evidence="2" id="KW-0963">Cytoplasm</keyword>
<evidence type="ECO:0000256" key="3">
    <source>
        <dbReference type="ARBA" id="ARBA00022741"/>
    </source>
</evidence>
<dbReference type="GO" id="GO:0005524">
    <property type="term" value="F:ATP binding"/>
    <property type="evidence" value="ECO:0007669"/>
    <property type="project" value="UniProtKB-KW"/>
</dbReference>
<dbReference type="AlphaFoldDB" id="A0A850P5D1"/>
<accession>A0A850P5D1</accession>
<keyword evidence="10" id="KW-1185">Reference proteome</keyword>
<gene>
    <name evidence="9" type="ORF">HUK82_04595</name>
</gene>
<dbReference type="SUPFAM" id="SSF52540">
    <property type="entry name" value="P-loop containing nucleoside triphosphate hydrolases"/>
    <property type="match status" value="1"/>
</dbReference>
<evidence type="ECO:0000256" key="1">
    <source>
        <dbReference type="ARBA" id="ARBA00004496"/>
    </source>
</evidence>
<dbReference type="EMBL" id="JABXXR010000019">
    <property type="protein sequence ID" value="NVN39845.1"/>
    <property type="molecule type" value="Genomic_DNA"/>
</dbReference>
<feature type="non-terminal residue" evidence="9">
    <location>
        <position position="1"/>
    </location>
</feature>
<keyword evidence="3" id="KW-0547">Nucleotide-binding</keyword>
<dbReference type="Pfam" id="PF02463">
    <property type="entry name" value="SMC_N"/>
    <property type="match status" value="1"/>
</dbReference>
<evidence type="ECO:0000256" key="4">
    <source>
        <dbReference type="ARBA" id="ARBA00022840"/>
    </source>
</evidence>
<evidence type="ECO:0000313" key="10">
    <source>
        <dbReference type="Proteomes" id="UP000585665"/>
    </source>
</evidence>
<dbReference type="PANTHER" id="PTHR43977">
    <property type="entry name" value="STRUCTURAL MAINTENANCE OF CHROMOSOMES PROTEIN 3"/>
    <property type="match status" value="1"/>
</dbReference>
<comment type="subcellular location">
    <subcellularLocation>
        <location evidence="1">Cytoplasm</location>
    </subcellularLocation>
</comment>
<comment type="caution">
    <text evidence="9">The sequence shown here is derived from an EMBL/GenBank/DDBJ whole genome shotgun (WGS) entry which is preliminary data.</text>
</comment>
<dbReference type="InterPro" id="IPR003395">
    <property type="entry name" value="RecF/RecN/SMC_N"/>
</dbReference>
<evidence type="ECO:0000256" key="5">
    <source>
        <dbReference type="ARBA" id="ARBA00023054"/>
    </source>
</evidence>
<evidence type="ECO:0000259" key="8">
    <source>
        <dbReference type="Pfam" id="PF02463"/>
    </source>
</evidence>
<name>A0A850P5D1_9PROT</name>
<feature type="coiled-coil region" evidence="7">
    <location>
        <begin position="167"/>
        <end position="215"/>
    </location>
</feature>
<evidence type="ECO:0000256" key="2">
    <source>
        <dbReference type="ARBA" id="ARBA00022490"/>
    </source>
</evidence>
<evidence type="ECO:0000256" key="6">
    <source>
        <dbReference type="ARBA" id="ARBA00023125"/>
    </source>
</evidence>
<keyword evidence="4" id="KW-0067">ATP-binding</keyword>
<dbReference type="CDD" id="cd03278">
    <property type="entry name" value="ABC_SMC_barmotin"/>
    <property type="match status" value="1"/>
</dbReference>
<dbReference type="Proteomes" id="UP000585665">
    <property type="component" value="Unassembled WGS sequence"/>
</dbReference>
<organism evidence="9 10">
    <name type="scientific">Ameyamaea chiangmaiensis</name>
    <dbReference type="NCBI Taxonomy" id="442969"/>
    <lineage>
        <taxon>Bacteria</taxon>
        <taxon>Pseudomonadati</taxon>
        <taxon>Pseudomonadota</taxon>
        <taxon>Alphaproteobacteria</taxon>
        <taxon>Acetobacterales</taxon>
        <taxon>Acetobacteraceae</taxon>
        <taxon>Ameyamaea</taxon>
    </lineage>
</organism>
<proteinExistence type="predicted"/>
<evidence type="ECO:0000256" key="7">
    <source>
        <dbReference type="SAM" id="Coils"/>
    </source>
</evidence>
<keyword evidence="6" id="KW-0238">DNA-binding</keyword>
<dbReference type="FunFam" id="3.40.50.300:FF:000901">
    <property type="entry name" value="Chromosome partition protein Smc"/>
    <property type="match status" value="1"/>
</dbReference>
<dbReference type="Gene3D" id="3.40.50.300">
    <property type="entry name" value="P-loop containing nucleotide triphosphate hydrolases"/>
    <property type="match status" value="1"/>
</dbReference>
<dbReference type="GO" id="GO:0005737">
    <property type="term" value="C:cytoplasm"/>
    <property type="evidence" value="ECO:0007669"/>
    <property type="project" value="UniProtKB-SubCell"/>
</dbReference>
<keyword evidence="5 7" id="KW-0175">Coiled coil</keyword>
<reference evidence="9 10" key="1">
    <citation type="submission" date="2020-06" db="EMBL/GenBank/DDBJ databases">
        <title>Description of novel acetic acid bacteria.</title>
        <authorList>
            <person name="Sombolestani A."/>
        </authorList>
    </citation>
    <scope>NUCLEOTIDE SEQUENCE [LARGE SCALE GENOMIC DNA]</scope>
    <source>
        <strain evidence="9 10">LMG 27010</strain>
    </source>
</reference>
<dbReference type="GO" id="GO:0003677">
    <property type="term" value="F:DNA binding"/>
    <property type="evidence" value="ECO:0007669"/>
    <property type="project" value="UniProtKB-KW"/>
</dbReference>
<sequence>EHADRALREAEHAVEACRSEATATRTARVERLSRIEALAPGQAAVALELGEIDTLLGALDADAAALPDLGTLDAGIDALQGSIATIRADENRAREGLEALTAEQASLNARETTLSGAVVEWAERLAAGVTDLAALQGRTDSARVEHARVAALPDAAQRHRDETVSALEEAEARWKASDEARQAAEARLVQAQIDRRDAETALAQAREEVVRSEGRSDQARAVLDALLAESPPPPGITPTDLTESAESSLRRKISRLTREREDLGPVNLRAELEADTARERMDVIVRERGDLESAIAKLRGSIGALNREGRERLMAVFTEIDRHFQALFSRMFGGGKAHLAMVGDDDPLMAGLEIYAQPPGKKLATLSLLSGGEQALTALSLIFAVFRCNPAPVCVLDEVDAPLDDANVGRFCSLLGDMVAEAGTRFLVVTHHQLTMAHMDRLYGVTMQERGVSRVLSVDLGVAAELAGHARLETSDVLT</sequence>
<evidence type="ECO:0000313" key="9">
    <source>
        <dbReference type="EMBL" id="NVN39845.1"/>
    </source>
</evidence>
<feature type="domain" description="RecF/RecN/SMC N-terminal" evidence="8">
    <location>
        <begin position="196"/>
        <end position="453"/>
    </location>
</feature>